<keyword evidence="5" id="KW-1185">Reference proteome</keyword>
<dbReference type="InterPro" id="IPR006171">
    <property type="entry name" value="TOPRIM_dom"/>
</dbReference>
<feature type="domain" description="DUF7146" evidence="3">
    <location>
        <begin position="106"/>
        <end position="203"/>
    </location>
</feature>
<keyword evidence="1" id="KW-0175">Coiled coil</keyword>
<evidence type="ECO:0000259" key="3">
    <source>
        <dbReference type="Pfam" id="PF23639"/>
    </source>
</evidence>
<evidence type="ECO:0000259" key="2">
    <source>
        <dbReference type="Pfam" id="PF13362"/>
    </source>
</evidence>
<dbReference type="Pfam" id="PF13362">
    <property type="entry name" value="Toprim_3"/>
    <property type="match status" value="1"/>
</dbReference>
<organism evidence="4 5">
    <name type="scientific">Methylobacterium organophilum</name>
    <dbReference type="NCBI Taxonomy" id="410"/>
    <lineage>
        <taxon>Bacteria</taxon>
        <taxon>Pseudomonadati</taxon>
        <taxon>Pseudomonadota</taxon>
        <taxon>Alphaproteobacteria</taxon>
        <taxon>Hyphomicrobiales</taxon>
        <taxon>Methylobacteriaceae</taxon>
        <taxon>Methylobacterium</taxon>
    </lineage>
</organism>
<evidence type="ECO:0000313" key="4">
    <source>
        <dbReference type="EMBL" id="GJE29529.1"/>
    </source>
</evidence>
<protein>
    <recommendedName>
        <fullName evidence="6">Toprim domain-containing protein</fullName>
    </recommendedName>
</protein>
<dbReference type="Proteomes" id="UP001055156">
    <property type="component" value="Unassembled WGS sequence"/>
</dbReference>
<proteinExistence type="predicted"/>
<name>A0ABQ4TGS0_METOR</name>
<sequence length="309" mass="33139">MLPLTLREIAVALRGEVAGRQVLAPGPGHSRKDRSLSVQLSPSAPGGFLVFSHAGDDWRACRDYVAQALGYAGDWWRGEEVDEAELQRRAEARERAELRHAAETARRQRFALGMWNEAGDPAGTIVEAYLNSRALDLPRDITGAVLRFHPRCPWEQGTMPAMVAAVRDVRTGAIIGVHRTALTPEGRKLGRKIFGTAAGGAVMLDPLDAIGPTLTVGEGIETCLAARQVGLAPVWSLVSSSNLGTLPVLDEVSRITVLAEVDTSPTRPSATACAKIGARWDAARRTVDFLYPPEGAKDFNDALMMGGAV</sequence>
<dbReference type="EMBL" id="BPQV01000016">
    <property type="protein sequence ID" value="GJE29529.1"/>
    <property type="molecule type" value="Genomic_DNA"/>
</dbReference>
<feature type="domain" description="Toprim" evidence="2">
    <location>
        <begin position="214"/>
        <end position="308"/>
    </location>
</feature>
<dbReference type="InterPro" id="IPR055570">
    <property type="entry name" value="DUF7146"/>
</dbReference>
<accession>A0ABQ4TGS0</accession>
<comment type="caution">
    <text evidence="4">The sequence shown here is derived from an EMBL/GenBank/DDBJ whole genome shotgun (WGS) entry which is preliminary data.</text>
</comment>
<reference evidence="4" key="2">
    <citation type="submission" date="2021-08" db="EMBL/GenBank/DDBJ databases">
        <authorList>
            <person name="Tani A."/>
            <person name="Ola A."/>
            <person name="Ogura Y."/>
            <person name="Katsura K."/>
            <person name="Hayashi T."/>
        </authorList>
    </citation>
    <scope>NUCLEOTIDE SEQUENCE</scope>
    <source>
        <strain evidence="4">NBRC 15689</strain>
    </source>
</reference>
<evidence type="ECO:0000256" key="1">
    <source>
        <dbReference type="SAM" id="Coils"/>
    </source>
</evidence>
<reference evidence="4" key="1">
    <citation type="journal article" date="2021" name="Front. Microbiol.">
        <title>Comprehensive Comparative Genomics and Phenotyping of Methylobacterium Species.</title>
        <authorList>
            <person name="Alessa O."/>
            <person name="Ogura Y."/>
            <person name="Fujitani Y."/>
            <person name="Takami H."/>
            <person name="Hayashi T."/>
            <person name="Sahin N."/>
            <person name="Tani A."/>
        </authorList>
    </citation>
    <scope>NUCLEOTIDE SEQUENCE</scope>
    <source>
        <strain evidence="4">NBRC 15689</strain>
    </source>
</reference>
<feature type="coiled-coil region" evidence="1">
    <location>
        <begin position="81"/>
        <end position="108"/>
    </location>
</feature>
<evidence type="ECO:0008006" key="6">
    <source>
        <dbReference type="Google" id="ProtNLM"/>
    </source>
</evidence>
<dbReference type="RefSeq" id="WP_238314172.1">
    <property type="nucleotide sequence ID" value="NZ_BPQV01000016.1"/>
</dbReference>
<dbReference type="Pfam" id="PF23639">
    <property type="entry name" value="DUF7146"/>
    <property type="match status" value="1"/>
</dbReference>
<evidence type="ECO:0000313" key="5">
    <source>
        <dbReference type="Proteomes" id="UP001055156"/>
    </source>
</evidence>
<gene>
    <name evidence="4" type="ORF">LKMONMHP_4411</name>
</gene>